<comment type="caution">
    <text evidence="1">The sequence shown here is derived from an EMBL/GenBank/DDBJ whole genome shotgun (WGS) entry which is preliminary data.</text>
</comment>
<accession>A0A164RE83</accession>
<protein>
    <submittedName>
        <fullName evidence="1">Uncharacterized protein</fullName>
    </submittedName>
</protein>
<evidence type="ECO:0000313" key="2">
    <source>
        <dbReference type="Proteomes" id="UP000076858"/>
    </source>
</evidence>
<evidence type="ECO:0000313" key="1">
    <source>
        <dbReference type="EMBL" id="KZS08577.1"/>
    </source>
</evidence>
<organism evidence="1 2">
    <name type="scientific">Daphnia magna</name>
    <dbReference type="NCBI Taxonomy" id="35525"/>
    <lineage>
        <taxon>Eukaryota</taxon>
        <taxon>Metazoa</taxon>
        <taxon>Ecdysozoa</taxon>
        <taxon>Arthropoda</taxon>
        <taxon>Crustacea</taxon>
        <taxon>Branchiopoda</taxon>
        <taxon>Diplostraca</taxon>
        <taxon>Cladocera</taxon>
        <taxon>Anomopoda</taxon>
        <taxon>Daphniidae</taxon>
        <taxon>Daphnia</taxon>
    </lineage>
</organism>
<dbReference type="AlphaFoldDB" id="A0A164RE83"/>
<gene>
    <name evidence="1" type="ORF">APZ42_027277</name>
</gene>
<reference evidence="1 2" key="1">
    <citation type="submission" date="2016-03" db="EMBL/GenBank/DDBJ databases">
        <title>EvidentialGene: Evidence-directed Construction of Genes on Genomes.</title>
        <authorList>
            <person name="Gilbert D.G."/>
            <person name="Choi J.-H."/>
            <person name="Mockaitis K."/>
            <person name="Colbourne J."/>
            <person name="Pfrender M."/>
        </authorList>
    </citation>
    <scope>NUCLEOTIDE SEQUENCE [LARGE SCALE GENOMIC DNA]</scope>
    <source>
        <strain evidence="1 2">Xinb3</strain>
        <tissue evidence="1">Complete organism</tissue>
    </source>
</reference>
<sequence>MILCTVFRSDNKQFFYSFALQQSNGHISCVKQLFIAVVAVINQSQLVSLATARYSILPYSTRRDNAPLSLSCYAYPTSRH</sequence>
<dbReference type="Proteomes" id="UP000076858">
    <property type="component" value="Unassembled WGS sequence"/>
</dbReference>
<dbReference type="EMBL" id="LRGB01002190">
    <property type="protein sequence ID" value="KZS08577.1"/>
    <property type="molecule type" value="Genomic_DNA"/>
</dbReference>
<proteinExistence type="predicted"/>
<name>A0A164RE83_9CRUS</name>
<keyword evidence="2" id="KW-1185">Reference proteome</keyword>